<protein>
    <recommendedName>
        <fullName evidence="4">DUF4260 domain-containing protein</fullName>
    </recommendedName>
</protein>
<keyword evidence="1" id="KW-1133">Transmembrane helix</keyword>
<dbReference type="AlphaFoldDB" id="A0A2R4MGP2"/>
<feature type="transmembrane region" description="Helical" evidence="1">
    <location>
        <begin position="31"/>
        <end position="50"/>
    </location>
</feature>
<dbReference type="Proteomes" id="UP000258927">
    <property type="component" value="Chromosome"/>
</dbReference>
<gene>
    <name evidence="2" type="ORF">MXMO3_02706</name>
</gene>
<organism evidence="2 3">
    <name type="scientific">Maritalea myrionectae</name>
    <dbReference type="NCBI Taxonomy" id="454601"/>
    <lineage>
        <taxon>Bacteria</taxon>
        <taxon>Pseudomonadati</taxon>
        <taxon>Pseudomonadota</taxon>
        <taxon>Alphaproteobacteria</taxon>
        <taxon>Hyphomicrobiales</taxon>
        <taxon>Devosiaceae</taxon>
        <taxon>Maritalea</taxon>
    </lineage>
</organism>
<accession>A0A2R4MGP2</accession>
<dbReference type="STRING" id="1122213.GCA_000423365_00342"/>
<keyword evidence="1" id="KW-0472">Membrane</keyword>
<evidence type="ECO:0000313" key="3">
    <source>
        <dbReference type="Proteomes" id="UP000258927"/>
    </source>
</evidence>
<feature type="transmembrane region" description="Helical" evidence="1">
    <location>
        <begin position="7"/>
        <end position="25"/>
    </location>
</feature>
<evidence type="ECO:0000313" key="2">
    <source>
        <dbReference type="EMBL" id="AVX05217.1"/>
    </source>
</evidence>
<reference evidence="2 3" key="1">
    <citation type="submission" date="2017-05" db="EMBL/GenBank/DDBJ databases">
        <title>Genome Analysis of Maritalea myrionectae HL2708#5.</title>
        <authorList>
            <consortium name="Cotde Inc.-PKNU"/>
            <person name="Jang D."/>
            <person name="Oh H.-M."/>
        </authorList>
    </citation>
    <scope>NUCLEOTIDE SEQUENCE [LARGE SCALE GENOMIC DNA]</scope>
    <source>
        <strain evidence="2 3">HL2708#5</strain>
    </source>
</reference>
<keyword evidence="3" id="KW-1185">Reference proteome</keyword>
<feature type="transmembrane region" description="Helical" evidence="1">
    <location>
        <begin position="62"/>
        <end position="90"/>
    </location>
</feature>
<evidence type="ECO:0000256" key="1">
    <source>
        <dbReference type="SAM" id="Phobius"/>
    </source>
</evidence>
<dbReference type="InterPro" id="IPR025356">
    <property type="entry name" value="DUF4260"/>
</dbReference>
<proteinExistence type="predicted"/>
<keyword evidence="1" id="KW-0812">Transmembrane</keyword>
<evidence type="ECO:0008006" key="4">
    <source>
        <dbReference type="Google" id="ProtNLM"/>
    </source>
</evidence>
<sequence length="116" mass="13109">MPSYTKYLLRLEGALVAGLALWAYTTYFGNWWLFAALILLPDLCLIVFLLNQKIGIRTYNVAHSYLVPAALAALGFVLAQNWLVLLAVIWTTHIGVDRLFGYGLKSEEDHKRTHLS</sequence>
<dbReference type="RefSeq" id="WP_117396192.1">
    <property type="nucleotide sequence ID" value="NZ_CP021330.1"/>
</dbReference>
<name>A0A2R4MGP2_9HYPH</name>
<dbReference type="EMBL" id="CP021330">
    <property type="protein sequence ID" value="AVX05217.1"/>
    <property type="molecule type" value="Genomic_DNA"/>
</dbReference>
<dbReference type="KEGG" id="mmyr:MXMO3_02706"/>
<dbReference type="Pfam" id="PF14079">
    <property type="entry name" value="DUF4260"/>
    <property type="match status" value="1"/>
</dbReference>